<proteinExistence type="predicted"/>
<gene>
    <name evidence="1" type="ORF">ABT39_MTgene1643</name>
</gene>
<sequence>MNGSNNGLTGLCLCLKGLAPGLRGIVCVIIEGSYVFRSSYVQAMTSSYSFRTLINSSLSLGVLDLLMRTFLGLAWLPQLNVSPGSSLKEVGSGSKLFNNIENKDSRVTIPFGMLFVSRFITPSF</sequence>
<accession>A0A101LWB3</accession>
<dbReference type="EMBL" id="LKAM01000011">
    <property type="protein sequence ID" value="KUM46541.1"/>
    <property type="molecule type" value="Genomic_DNA"/>
</dbReference>
<evidence type="ECO:0000313" key="1">
    <source>
        <dbReference type="EMBL" id="KUM46541.1"/>
    </source>
</evidence>
<geneLocation type="mitochondrion" evidence="1"/>
<keyword evidence="1" id="KW-0496">Mitochondrion</keyword>
<protein>
    <submittedName>
        <fullName evidence="1">Uncharacterized protein</fullName>
    </submittedName>
</protein>
<organism evidence="1">
    <name type="scientific">Picea glauca</name>
    <name type="common">White spruce</name>
    <name type="synonym">Pinus glauca</name>
    <dbReference type="NCBI Taxonomy" id="3330"/>
    <lineage>
        <taxon>Eukaryota</taxon>
        <taxon>Viridiplantae</taxon>
        <taxon>Streptophyta</taxon>
        <taxon>Embryophyta</taxon>
        <taxon>Tracheophyta</taxon>
        <taxon>Spermatophyta</taxon>
        <taxon>Pinopsida</taxon>
        <taxon>Pinidae</taxon>
        <taxon>Conifers I</taxon>
        <taxon>Pinales</taxon>
        <taxon>Pinaceae</taxon>
        <taxon>Picea</taxon>
    </lineage>
</organism>
<comment type="caution">
    <text evidence="1">The sequence shown here is derived from an EMBL/GenBank/DDBJ whole genome shotgun (WGS) entry which is preliminary data.</text>
</comment>
<dbReference type="AlphaFoldDB" id="A0A101LWB3"/>
<name>A0A101LWB3_PICGL</name>
<reference evidence="1" key="1">
    <citation type="journal article" date="2015" name="Genome Biol. Evol.">
        <title>Organellar Genomes of White Spruce (Picea glauca): Assembly and Annotation.</title>
        <authorList>
            <person name="Jackman S.D."/>
            <person name="Warren R.L."/>
            <person name="Gibb E.A."/>
            <person name="Vandervalk B.P."/>
            <person name="Mohamadi H."/>
            <person name="Chu J."/>
            <person name="Raymond A."/>
            <person name="Pleasance S."/>
            <person name="Coope R."/>
            <person name="Wildung M.R."/>
            <person name="Ritland C.E."/>
            <person name="Bousquet J."/>
            <person name="Jones S.J."/>
            <person name="Bohlmann J."/>
            <person name="Birol I."/>
        </authorList>
    </citation>
    <scope>NUCLEOTIDE SEQUENCE [LARGE SCALE GENOMIC DNA]</scope>
    <source>
        <tissue evidence="1">Flushing bud</tissue>
    </source>
</reference>